<sequence>SNSFSTMQAWQRIRVRSAEVDWHKLVWHPVRIPKHAFCLWLALRRSHKNRDKLLAIGVLHTASCVFNCGKVESLEHLFFQCPFTLNIWKAVLAMCNVLRPIVQWMDEIKWMLDHDRGHKFPTLVRKLGFAASVYHLWLERN</sequence>
<keyword evidence="3" id="KW-1185">Reference proteome</keyword>
<organism evidence="2 3">
    <name type="scientific">Cephalotus follicularis</name>
    <name type="common">Albany pitcher plant</name>
    <dbReference type="NCBI Taxonomy" id="3775"/>
    <lineage>
        <taxon>Eukaryota</taxon>
        <taxon>Viridiplantae</taxon>
        <taxon>Streptophyta</taxon>
        <taxon>Embryophyta</taxon>
        <taxon>Tracheophyta</taxon>
        <taxon>Spermatophyta</taxon>
        <taxon>Magnoliopsida</taxon>
        <taxon>eudicotyledons</taxon>
        <taxon>Gunneridae</taxon>
        <taxon>Pentapetalae</taxon>
        <taxon>rosids</taxon>
        <taxon>fabids</taxon>
        <taxon>Oxalidales</taxon>
        <taxon>Cephalotaceae</taxon>
        <taxon>Cephalotus</taxon>
    </lineage>
</organism>
<dbReference type="PANTHER" id="PTHR33116:SF78">
    <property type="entry name" value="OS12G0587133 PROTEIN"/>
    <property type="match status" value="1"/>
</dbReference>
<dbReference type="InterPro" id="IPR026960">
    <property type="entry name" value="RVT-Znf"/>
</dbReference>
<feature type="non-terminal residue" evidence="2">
    <location>
        <position position="1"/>
    </location>
</feature>
<accession>A0A1Q3AZ66</accession>
<gene>
    <name evidence="2" type="ORF">CFOL_v3_04516</name>
</gene>
<evidence type="ECO:0000313" key="3">
    <source>
        <dbReference type="Proteomes" id="UP000187406"/>
    </source>
</evidence>
<proteinExistence type="predicted"/>
<dbReference type="AlphaFoldDB" id="A0A1Q3AZ66"/>
<name>A0A1Q3AZ66_CEPFO</name>
<evidence type="ECO:0000259" key="1">
    <source>
        <dbReference type="Pfam" id="PF13966"/>
    </source>
</evidence>
<protein>
    <submittedName>
        <fullName evidence="2">Zf-RVT domain-containing protein</fullName>
    </submittedName>
</protein>
<comment type="caution">
    <text evidence="2">The sequence shown here is derived from an EMBL/GenBank/DDBJ whole genome shotgun (WGS) entry which is preliminary data.</text>
</comment>
<dbReference type="Pfam" id="PF13966">
    <property type="entry name" value="zf-RVT"/>
    <property type="match status" value="1"/>
</dbReference>
<reference evidence="3" key="1">
    <citation type="submission" date="2016-04" db="EMBL/GenBank/DDBJ databases">
        <title>Cephalotus genome sequencing.</title>
        <authorList>
            <person name="Fukushima K."/>
            <person name="Hasebe M."/>
            <person name="Fang X."/>
        </authorList>
    </citation>
    <scope>NUCLEOTIDE SEQUENCE [LARGE SCALE GENOMIC DNA]</scope>
    <source>
        <strain evidence="3">cv. St1</strain>
    </source>
</reference>
<feature type="domain" description="Reverse transcriptase zinc-binding" evidence="1">
    <location>
        <begin position="4"/>
        <end position="88"/>
    </location>
</feature>
<dbReference type="InParanoid" id="A0A1Q3AZ66"/>
<dbReference type="PANTHER" id="PTHR33116">
    <property type="entry name" value="REVERSE TRANSCRIPTASE ZINC-BINDING DOMAIN-CONTAINING PROTEIN-RELATED-RELATED"/>
    <property type="match status" value="1"/>
</dbReference>
<evidence type="ECO:0000313" key="2">
    <source>
        <dbReference type="EMBL" id="GAV60988.1"/>
    </source>
</evidence>
<dbReference type="OrthoDB" id="1622315at2759"/>
<dbReference type="Proteomes" id="UP000187406">
    <property type="component" value="Unassembled WGS sequence"/>
</dbReference>
<dbReference type="EMBL" id="BDDD01000180">
    <property type="protein sequence ID" value="GAV60988.1"/>
    <property type="molecule type" value="Genomic_DNA"/>
</dbReference>